<proteinExistence type="predicted"/>
<protein>
    <submittedName>
        <fullName evidence="1">Predicted protein</fullName>
    </submittedName>
</protein>
<gene>
    <name evidence="1" type="ORF">LACBIDRAFT_310550</name>
</gene>
<sequence>MDNQLPFPIVEIYLRLGRKYDIRYLMDKAVHSLTSGYPTTLEERDTISNCRKFKAPTPAMIDVLNIAREYSIQTLLPFAYFTCTRYLEDFALGMTREDGSLAKLDNDALGICIIARRRIHEALRLHTLSWLMKDMKISTHCAHEGICSGHRNTFIKWSFRSSIDPVRAALEKRKLSVYHSELCLFCLTVVERLHQAGREKMWELLPSFFGLPPWDELKNLE</sequence>
<dbReference type="InParanoid" id="B0DUK8"/>
<dbReference type="OrthoDB" id="3033237at2759"/>
<name>B0DUK8_LACBS</name>
<evidence type="ECO:0000313" key="2">
    <source>
        <dbReference type="Proteomes" id="UP000001194"/>
    </source>
</evidence>
<dbReference type="AlphaFoldDB" id="B0DUK8"/>
<dbReference type="Proteomes" id="UP000001194">
    <property type="component" value="Unassembled WGS sequence"/>
</dbReference>
<accession>B0DUK8</accession>
<dbReference type="GeneID" id="6083243"/>
<keyword evidence="2" id="KW-1185">Reference proteome</keyword>
<reference evidence="1 2" key="1">
    <citation type="journal article" date="2008" name="Nature">
        <title>The genome of Laccaria bicolor provides insights into mycorrhizal symbiosis.</title>
        <authorList>
            <person name="Martin F."/>
            <person name="Aerts A."/>
            <person name="Ahren D."/>
            <person name="Brun A."/>
            <person name="Danchin E.G.J."/>
            <person name="Duchaussoy F."/>
            <person name="Gibon J."/>
            <person name="Kohler A."/>
            <person name="Lindquist E."/>
            <person name="Pereda V."/>
            <person name="Salamov A."/>
            <person name="Shapiro H.J."/>
            <person name="Wuyts J."/>
            <person name="Blaudez D."/>
            <person name="Buee M."/>
            <person name="Brokstein P."/>
            <person name="Canbaeck B."/>
            <person name="Cohen D."/>
            <person name="Courty P.E."/>
            <person name="Coutinho P.M."/>
            <person name="Delaruelle C."/>
            <person name="Detter J.C."/>
            <person name="Deveau A."/>
            <person name="DiFazio S."/>
            <person name="Duplessis S."/>
            <person name="Fraissinet-Tachet L."/>
            <person name="Lucic E."/>
            <person name="Frey-Klett P."/>
            <person name="Fourrey C."/>
            <person name="Feussner I."/>
            <person name="Gay G."/>
            <person name="Grimwood J."/>
            <person name="Hoegger P.J."/>
            <person name="Jain P."/>
            <person name="Kilaru S."/>
            <person name="Labbe J."/>
            <person name="Lin Y.C."/>
            <person name="Legue V."/>
            <person name="Le Tacon F."/>
            <person name="Marmeisse R."/>
            <person name="Melayah D."/>
            <person name="Montanini B."/>
            <person name="Muratet M."/>
            <person name="Nehls U."/>
            <person name="Niculita-Hirzel H."/>
            <person name="Oudot-Le Secq M.P."/>
            <person name="Peter M."/>
            <person name="Quesneville H."/>
            <person name="Rajashekar B."/>
            <person name="Reich M."/>
            <person name="Rouhier N."/>
            <person name="Schmutz J."/>
            <person name="Yin T."/>
            <person name="Chalot M."/>
            <person name="Henrissat B."/>
            <person name="Kuees U."/>
            <person name="Lucas S."/>
            <person name="Van de Peer Y."/>
            <person name="Podila G.K."/>
            <person name="Polle A."/>
            <person name="Pukkila P.J."/>
            <person name="Richardson P.M."/>
            <person name="Rouze P."/>
            <person name="Sanders I.R."/>
            <person name="Stajich J.E."/>
            <person name="Tunlid A."/>
            <person name="Tuskan G."/>
            <person name="Grigoriev I.V."/>
        </authorList>
    </citation>
    <scope>NUCLEOTIDE SEQUENCE [LARGE SCALE GENOMIC DNA]</scope>
    <source>
        <strain evidence="2">S238N-H82 / ATCC MYA-4686</strain>
    </source>
</reference>
<dbReference type="EMBL" id="DS547136">
    <property type="protein sequence ID" value="EDR01819.1"/>
    <property type="molecule type" value="Genomic_DNA"/>
</dbReference>
<organism evidence="2">
    <name type="scientific">Laccaria bicolor (strain S238N-H82 / ATCC MYA-4686)</name>
    <name type="common">Bicoloured deceiver</name>
    <name type="synonym">Laccaria laccata var. bicolor</name>
    <dbReference type="NCBI Taxonomy" id="486041"/>
    <lineage>
        <taxon>Eukaryota</taxon>
        <taxon>Fungi</taxon>
        <taxon>Dikarya</taxon>
        <taxon>Basidiomycota</taxon>
        <taxon>Agaricomycotina</taxon>
        <taxon>Agaricomycetes</taxon>
        <taxon>Agaricomycetidae</taxon>
        <taxon>Agaricales</taxon>
        <taxon>Agaricineae</taxon>
        <taxon>Hydnangiaceae</taxon>
        <taxon>Laccaria</taxon>
    </lineage>
</organism>
<evidence type="ECO:0000313" key="1">
    <source>
        <dbReference type="EMBL" id="EDR01819.1"/>
    </source>
</evidence>
<dbReference type="KEGG" id="lbc:LACBIDRAFT_310550"/>
<dbReference type="RefSeq" id="XP_001887632.1">
    <property type="nucleotide sequence ID" value="XM_001887597.1"/>
</dbReference>
<dbReference type="HOGENOM" id="CLU_033082_3_1_1"/>